<evidence type="ECO:0000313" key="8">
    <source>
        <dbReference type="EMBL" id="JAA72376.1"/>
    </source>
</evidence>
<evidence type="ECO:0000256" key="4">
    <source>
        <dbReference type="ARBA" id="ARBA00022900"/>
    </source>
</evidence>
<evidence type="ECO:0000256" key="5">
    <source>
        <dbReference type="ARBA" id="ARBA00023157"/>
    </source>
</evidence>
<feature type="signal peptide" evidence="6">
    <location>
        <begin position="1"/>
        <end position="19"/>
    </location>
</feature>
<feature type="chain" id="PRO_5005518708" evidence="6">
    <location>
        <begin position="20"/>
        <end position="334"/>
    </location>
</feature>
<dbReference type="PANTHER" id="PTHR10083:SF217">
    <property type="entry name" value="BOOPHILIN-H2"/>
    <property type="match status" value="1"/>
</dbReference>
<dbReference type="SUPFAM" id="SSF57362">
    <property type="entry name" value="BPTI-like"/>
    <property type="match status" value="4"/>
</dbReference>
<keyword evidence="3" id="KW-0646">Protease inhibitor</keyword>
<dbReference type="Gene3D" id="4.10.410.10">
    <property type="entry name" value="Pancreatic trypsin inhibitor Kunitz domain"/>
    <property type="match status" value="4"/>
</dbReference>
<proteinExistence type="evidence at transcript level"/>
<evidence type="ECO:0000256" key="2">
    <source>
        <dbReference type="ARBA" id="ARBA00022525"/>
    </source>
</evidence>
<keyword evidence="6" id="KW-0732">Signal</keyword>
<protein>
    <submittedName>
        <fullName evidence="8">Putative salivary kunitz domain protein</fullName>
    </submittedName>
</protein>
<dbReference type="InterPro" id="IPR036880">
    <property type="entry name" value="Kunitz_BPTI_sf"/>
</dbReference>
<dbReference type="GO" id="GO:0004867">
    <property type="term" value="F:serine-type endopeptidase inhibitor activity"/>
    <property type="evidence" value="ECO:0007669"/>
    <property type="project" value="UniProtKB-KW"/>
</dbReference>
<keyword evidence="2" id="KW-0964">Secreted</keyword>
<feature type="domain" description="BPTI/Kunitz inhibitor" evidence="7">
    <location>
        <begin position="270"/>
        <end position="323"/>
    </location>
</feature>
<organism evidence="8">
    <name type="scientific">Ixodes ricinus</name>
    <name type="common">Common tick</name>
    <name type="synonym">Acarus ricinus</name>
    <dbReference type="NCBI Taxonomy" id="34613"/>
    <lineage>
        <taxon>Eukaryota</taxon>
        <taxon>Metazoa</taxon>
        <taxon>Ecdysozoa</taxon>
        <taxon>Arthropoda</taxon>
        <taxon>Chelicerata</taxon>
        <taxon>Arachnida</taxon>
        <taxon>Acari</taxon>
        <taxon>Parasitiformes</taxon>
        <taxon>Ixodida</taxon>
        <taxon>Ixodoidea</taxon>
        <taxon>Ixodidae</taxon>
        <taxon>Ixodinae</taxon>
        <taxon>Ixodes</taxon>
    </lineage>
</organism>
<evidence type="ECO:0000259" key="7">
    <source>
        <dbReference type="PROSITE" id="PS50279"/>
    </source>
</evidence>
<dbReference type="SMART" id="SM00131">
    <property type="entry name" value="KU"/>
    <property type="match status" value="3"/>
</dbReference>
<name>A0A0K8RMP1_IXORI</name>
<evidence type="ECO:0000256" key="1">
    <source>
        <dbReference type="ARBA" id="ARBA00004613"/>
    </source>
</evidence>
<keyword evidence="4" id="KW-0722">Serine protease inhibitor</keyword>
<sequence length="334" mass="38291">MEKNILWIFVAAVFEICYCDYDYDESRGDSLMAKKEGRCKLPLDLGSRGWDNVKGYFYDPRRDECRLVYFRNGDWDDEKNMFRTLSDCRRTCRGGVPSYCFKTPPKSPRKQSYPMVTYNSSQGECEEIPAQKNNPEANIFQRKEDCNNNCRDPELGQCAPSATGNCGGRESGISYRYNMGNQSCEKVVGGGCGPFKSLEDCSLRCGRYISNKCNMPALTSKFCDIKEARYRYNPVTEKCEEIEGCADDVTNFKTAADCWESCSSKELNRCLKHPDLGRLGFGRTHYYYNMRNNTCLPTTHFAFWQTTGKTNRFTSFGECERTCKPKHKGVVKEL</sequence>
<comment type="subcellular location">
    <subcellularLocation>
        <location evidence="1">Secreted</location>
    </subcellularLocation>
</comment>
<evidence type="ECO:0000256" key="6">
    <source>
        <dbReference type="SAM" id="SignalP"/>
    </source>
</evidence>
<keyword evidence="5" id="KW-1015">Disulfide bond</keyword>
<dbReference type="InterPro" id="IPR050098">
    <property type="entry name" value="TFPI/VKTCI-like"/>
</dbReference>
<dbReference type="GO" id="GO:0005615">
    <property type="term" value="C:extracellular space"/>
    <property type="evidence" value="ECO:0007669"/>
    <property type="project" value="TreeGrafter"/>
</dbReference>
<dbReference type="InterPro" id="IPR002223">
    <property type="entry name" value="Kunitz_BPTI"/>
</dbReference>
<dbReference type="PROSITE" id="PS50279">
    <property type="entry name" value="BPTI_KUNITZ_2"/>
    <property type="match status" value="3"/>
</dbReference>
<dbReference type="EMBL" id="GADI01001432">
    <property type="protein sequence ID" value="JAA72376.1"/>
    <property type="molecule type" value="mRNA"/>
</dbReference>
<reference evidence="8" key="1">
    <citation type="submission" date="2012-12" db="EMBL/GenBank/DDBJ databases">
        <title>Identification and characterization of a phenylalanine ammonia-lyase gene family in Isatis indigotica Fort.</title>
        <authorList>
            <person name="Liu Q."/>
            <person name="Chen J."/>
            <person name="Zhou X."/>
            <person name="Di P."/>
            <person name="Xiao Y."/>
            <person name="Xuan H."/>
            <person name="Zhang L."/>
            <person name="Chen W."/>
        </authorList>
    </citation>
    <scope>NUCLEOTIDE SEQUENCE</scope>
    <source>
        <tissue evidence="8">Salivary gland</tissue>
    </source>
</reference>
<evidence type="ECO:0000256" key="3">
    <source>
        <dbReference type="ARBA" id="ARBA00022690"/>
    </source>
</evidence>
<accession>A0A0K8RMP1</accession>
<dbReference type="Pfam" id="PF00014">
    <property type="entry name" value="Kunitz_BPTI"/>
    <property type="match status" value="3"/>
</dbReference>
<feature type="domain" description="BPTI/Kunitz inhibitor" evidence="7">
    <location>
        <begin position="213"/>
        <end position="262"/>
    </location>
</feature>
<dbReference type="PANTHER" id="PTHR10083">
    <property type="entry name" value="KUNITZ-TYPE PROTEASE INHIBITOR-RELATED"/>
    <property type="match status" value="1"/>
</dbReference>
<dbReference type="AlphaFoldDB" id="A0A0K8RMP1"/>
<feature type="domain" description="BPTI/Kunitz inhibitor" evidence="7">
    <location>
        <begin position="39"/>
        <end position="92"/>
    </location>
</feature>